<dbReference type="EMBL" id="CM003144">
    <property type="protein sequence ID" value="KIS69781.1"/>
    <property type="molecule type" value="Genomic_DNA"/>
</dbReference>
<dbReference type="Gene3D" id="3.90.190.10">
    <property type="entry name" value="Protein tyrosine phosphatase superfamily"/>
    <property type="match status" value="1"/>
</dbReference>
<dbReference type="GO" id="GO:0007165">
    <property type="term" value="P:signal transduction"/>
    <property type="evidence" value="ECO:0000318"/>
    <property type="project" value="GO_Central"/>
</dbReference>
<feature type="region of interest" description="Disordered" evidence="5">
    <location>
        <begin position="251"/>
        <end position="280"/>
    </location>
</feature>
<dbReference type="OrthoDB" id="273181at2759"/>
<feature type="compositionally biased region" description="Polar residues" evidence="5">
    <location>
        <begin position="99"/>
        <end position="125"/>
    </location>
</feature>
<dbReference type="GO" id="GO:0043409">
    <property type="term" value="P:negative regulation of MAPK cascade"/>
    <property type="evidence" value="ECO:0000318"/>
    <property type="project" value="GO_Central"/>
</dbReference>
<evidence type="ECO:0000259" key="7">
    <source>
        <dbReference type="PROSITE" id="PS50056"/>
    </source>
</evidence>
<dbReference type="InterPro" id="IPR000340">
    <property type="entry name" value="Dual-sp_phosphatase_cat-dom"/>
</dbReference>
<feature type="region of interest" description="Disordered" evidence="5">
    <location>
        <begin position="513"/>
        <end position="533"/>
    </location>
</feature>
<dbReference type="PROSITE" id="PS50056">
    <property type="entry name" value="TYR_PHOSPHATASE_2"/>
    <property type="match status" value="1"/>
</dbReference>
<evidence type="ECO:0000256" key="3">
    <source>
        <dbReference type="ARBA" id="ARBA00022801"/>
    </source>
</evidence>
<name>A0A0D1E1H7_MYCMD</name>
<proteinExistence type="inferred from homology"/>
<feature type="domain" description="Tyrosine-protein phosphatase" evidence="6">
    <location>
        <begin position="299"/>
        <end position="448"/>
    </location>
</feature>
<dbReference type="eggNOG" id="KOG1716">
    <property type="taxonomic scope" value="Eukaryota"/>
</dbReference>
<dbReference type="CDD" id="cd14498">
    <property type="entry name" value="DSP"/>
    <property type="match status" value="1"/>
</dbReference>
<dbReference type="InParanoid" id="A0A0D1E1H7"/>
<dbReference type="VEuPathDB" id="FungiDB:UMAG_02303"/>
<dbReference type="PANTHER" id="PTHR10159:SF530">
    <property type="entry name" value="DUAL SPECIFICITY PROTEIN PHOSPHATASE DDB_G0271350-RELATED"/>
    <property type="match status" value="1"/>
</dbReference>
<comment type="similarity">
    <text evidence="1">Belongs to the protein-tyrosine phosphatase family. Non-receptor class dual specificity subfamily.</text>
</comment>
<evidence type="ECO:0000256" key="1">
    <source>
        <dbReference type="ARBA" id="ARBA00008601"/>
    </source>
</evidence>
<dbReference type="InterPro" id="IPR020422">
    <property type="entry name" value="TYR_PHOSPHATASE_DUAL_dom"/>
</dbReference>
<protein>
    <recommendedName>
        <fullName evidence="2">protein-tyrosine-phosphatase</fullName>
        <ecNumber evidence="2">3.1.3.48</ecNumber>
    </recommendedName>
</protein>
<organism evidence="8 9">
    <name type="scientific">Mycosarcoma maydis</name>
    <name type="common">Corn smut fungus</name>
    <name type="synonym">Ustilago maydis</name>
    <dbReference type="NCBI Taxonomy" id="5270"/>
    <lineage>
        <taxon>Eukaryota</taxon>
        <taxon>Fungi</taxon>
        <taxon>Dikarya</taxon>
        <taxon>Basidiomycota</taxon>
        <taxon>Ustilaginomycotina</taxon>
        <taxon>Ustilaginomycetes</taxon>
        <taxon>Ustilaginales</taxon>
        <taxon>Ustilaginaceae</taxon>
        <taxon>Mycosarcoma</taxon>
    </lineage>
</organism>
<dbReference type="SMART" id="SM00195">
    <property type="entry name" value="DSPc"/>
    <property type="match status" value="1"/>
</dbReference>
<feature type="region of interest" description="Disordered" evidence="5">
    <location>
        <begin position="1"/>
        <end position="59"/>
    </location>
</feature>
<keyword evidence="4" id="KW-0904">Protein phosphatase</keyword>
<dbReference type="InterPro" id="IPR000387">
    <property type="entry name" value="Tyr_Pase_dom"/>
</dbReference>
<dbReference type="STRING" id="237631.A0A0D1E1H7"/>
<dbReference type="SUPFAM" id="SSF52799">
    <property type="entry name" value="(Phosphotyrosine protein) phosphatases II"/>
    <property type="match status" value="1"/>
</dbReference>
<keyword evidence="3" id="KW-0378">Hydrolase</keyword>
<feature type="domain" description="Tyrosine specific protein phosphatases" evidence="7">
    <location>
        <begin position="368"/>
        <end position="429"/>
    </location>
</feature>
<feature type="region of interest" description="Disordered" evidence="5">
    <location>
        <begin position="475"/>
        <end position="495"/>
    </location>
</feature>
<keyword evidence="9" id="KW-1185">Reference proteome</keyword>
<reference evidence="8 9" key="1">
    <citation type="journal article" date="2006" name="Nature">
        <title>Insights from the genome of the biotrophic fungal plant pathogen Ustilago maydis.</title>
        <authorList>
            <person name="Kamper J."/>
            <person name="Kahmann R."/>
            <person name="Bolker M."/>
            <person name="Ma L.J."/>
            <person name="Brefort T."/>
            <person name="Saville B.J."/>
            <person name="Banuett F."/>
            <person name="Kronstad J.W."/>
            <person name="Gold S.E."/>
            <person name="Muller O."/>
            <person name="Perlin M.H."/>
            <person name="Wosten H.A."/>
            <person name="de Vries R."/>
            <person name="Ruiz-Herrera J."/>
            <person name="Reynaga-Pena C.G."/>
            <person name="Snetselaar K."/>
            <person name="McCann M."/>
            <person name="Perez-Martin J."/>
            <person name="Feldbrugge M."/>
            <person name="Basse C.W."/>
            <person name="Steinberg G."/>
            <person name="Ibeas J.I."/>
            <person name="Holloman W."/>
            <person name="Guzman P."/>
            <person name="Farman M."/>
            <person name="Stajich J.E."/>
            <person name="Sentandreu R."/>
            <person name="Gonzalez-Prieto J.M."/>
            <person name="Kennell J.C."/>
            <person name="Molina L."/>
            <person name="Schirawski J."/>
            <person name="Mendoza-Mendoza A."/>
            <person name="Greilinger D."/>
            <person name="Munch K."/>
            <person name="Rossel N."/>
            <person name="Scherer M."/>
            <person name="Vranes M."/>
            <person name="Ladendorf O."/>
            <person name="Vincon V."/>
            <person name="Fuchs U."/>
            <person name="Sandrock B."/>
            <person name="Meng S."/>
            <person name="Ho E.C."/>
            <person name="Cahill M.J."/>
            <person name="Boyce K.J."/>
            <person name="Klose J."/>
            <person name="Klosterman S.J."/>
            <person name="Deelstra H.J."/>
            <person name="Ortiz-Castellanos L."/>
            <person name="Li W."/>
            <person name="Sanchez-Alonso P."/>
            <person name="Schreier P.H."/>
            <person name="Hauser-Hahn I."/>
            <person name="Vaupel M."/>
            <person name="Koopmann E."/>
            <person name="Friedrich G."/>
            <person name="Voss H."/>
            <person name="Schluter T."/>
            <person name="Margolis J."/>
            <person name="Platt D."/>
            <person name="Swimmer C."/>
            <person name="Gnirke A."/>
            <person name="Chen F."/>
            <person name="Vysotskaia V."/>
            <person name="Mannhaupt G."/>
            <person name="Guldener U."/>
            <person name="Munsterkotter M."/>
            <person name="Haase D."/>
            <person name="Oesterheld M."/>
            <person name="Mewes H.W."/>
            <person name="Mauceli E.W."/>
            <person name="DeCaprio D."/>
            <person name="Wade C.M."/>
            <person name="Butler J."/>
            <person name="Young S."/>
            <person name="Jaffe D.B."/>
            <person name="Calvo S."/>
            <person name="Nusbaum C."/>
            <person name="Galagan J."/>
            <person name="Birren B.W."/>
        </authorList>
    </citation>
    <scope>NUCLEOTIDE SEQUENCE [LARGE SCALE GENOMIC DNA]</scope>
    <source>
        <strain evidence="9">DSM 14603 / FGSC 9021 / UM521</strain>
    </source>
</reference>
<sequence length="533" mass="57353">MVTGAACPPVDDLIRNNMPADPFWQPDFVSQRNESSPSRSVSSKSKLDLSSTLPSLAASPALSPKGSVFFLRSDAESLHDALTVSSYDNDYPPPPMSTPAASQTFASSSKQPTSTVSPTRLSACTETREGASTMAAPTLTSSPSSINGLTESLPRRPARPGRPTLTRLNTSEIMRTHTNTAALEPPSVHSIPSRRSPTALKLQLDTSVPRRSATLSSYPHCKKMNYPTPLYSTLTLPSPTTSTRSDFATIKDGSARLTNGDVEDRAGAGESSYANSPAARPDSVNLAGDNFSFEGIDFEVSTILPDFLYLGPDVQSEQAVTELKAMGVRRILNVACEIDDRGPLRLRDRFDRYLKVPMLDSVEAKGVQDSIEQACSFLDDARLRSEPVYVHCKAGKSRSVTIVIAYLIHALGWTLRRSYSHVSEKRAAICPNIGFVAELMQFEEKELKLARSTGIYGDPADVPLASASSPQLLPGWQQGQTRLDSPRNDSSPIPSTLARQGVLMHMTTSLNSSLGGSLSKSSPDLPSLTSGCT</sequence>
<dbReference type="KEGG" id="uma:UMAG_02303"/>
<evidence type="ECO:0000313" key="8">
    <source>
        <dbReference type="EMBL" id="KIS69781.1"/>
    </source>
</evidence>
<dbReference type="RefSeq" id="XP_011388628.1">
    <property type="nucleotide sequence ID" value="XM_011390326.1"/>
</dbReference>
<dbReference type="InterPro" id="IPR029021">
    <property type="entry name" value="Prot-tyrosine_phosphatase-like"/>
</dbReference>
<evidence type="ECO:0000313" key="9">
    <source>
        <dbReference type="Proteomes" id="UP000000561"/>
    </source>
</evidence>
<evidence type="ECO:0000256" key="2">
    <source>
        <dbReference type="ARBA" id="ARBA00013064"/>
    </source>
</evidence>
<dbReference type="PROSITE" id="PS50054">
    <property type="entry name" value="TYR_PHOSPHATASE_DUAL"/>
    <property type="match status" value="1"/>
</dbReference>
<dbReference type="GO" id="GO:0005737">
    <property type="term" value="C:cytoplasm"/>
    <property type="evidence" value="ECO:0000318"/>
    <property type="project" value="GO_Central"/>
</dbReference>
<dbReference type="PANTHER" id="PTHR10159">
    <property type="entry name" value="DUAL SPECIFICITY PROTEIN PHOSPHATASE"/>
    <property type="match status" value="1"/>
</dbReference>
<feature type="compositionally biased region" description="Low complexity" evidence="5">
    <location>
        <begin position="35"/>
        <end position="59"/>
    </location>
</feature>
<evidence type="ECO:0000259" key="6">
    <source>
        <dbReference type="PROSITE" id="PS50054"/>
    </source>
</evidence>
<dbReference type="GeneID" id="23563087"/>
<dbReference type="GO" id="GO:0004725">
    <property type="term" value="F:protein tyrosine phosphatase activity"/>
    <property type="evidence" value="ECO:0007669"/>
    <property type="project" value="UniProtKB-EC"/>
</dbReference>
<dbReference type="OMA" id="DPFWQPD"/>
<evidence type="ECO:0000256" key="5">
    <source>
        <dbReference type="SAM" id="MobiDB-lite"/>
    </source>
</evidence>
<dbReference type="Pfam" id="PF00782">
    <property type="entry name" value="DSPc"/>
    <property type="match status" value="1"/>
</dbReference>
<feature type="compositionally biased region" description="Polar residues" evidence="5">
    <location>
        <begin position="138"/>
        <end position="150"/>
    </location>
</feature>
<dbReference type="GO" id="GO:0004721">
    <property type="term" value="F:phosphoprotein phosphatase activity"/>
    <property type="evidence" value="ECO:0000318"/>
    <property type="project" value="GO_Central"/>
</dbReference>
<dbReference type="FunFam" id="3.90.190.10:FF:000120">
    <property type="entry name" value="MAP kinase phosphatase, putative"/>
    <property type="match status" value="1"/>
</dbReference>
<dbReference type="AlphaFoldDB" id="A0A0D1E1H7"/>
<accession>A0A0D1E1H7</accession>
<dbReference type="EC" id="3.1.3.48" evidence="2"/>
<evidence type="ECO:0000256" key="4">
    <source>
        <dbReference type="ARBA" id="ARBA00022912"/>
    </source>
</evidence>
<dbReference type="Proteomes" id="UP000000561">
    <property type="component" value="Chromosome 5"/>
</dbReference>
<feature type="region of interest" description="Disordered" evidence="5">
    <location>
        <begin position="85"/>
        <end position="165"/>
    </location>
</feature>
<gene>
    <name evidence="8" type="ORF">UMAG_02303</name>
</gene>